<dbReference type="EMBL" id="MLQR01000030">
    <property type="protein sequence ID" value="OIJ12719.1"/>
    <property type="molecule type" value="Genomic_DNA"/>
</dbReference>
<dbReference type="InterPro" id="IPR014962">
    <property type="entry name" value="YolD"/>
</dbReference>
<evidence type="ECO:0000313" key="1">
    <source>
        <dbReference type="EMBL" id="OIJ12719.1"/>
    </source>
</evidence>
<proteinExistence type="predicted"/>
<comment type="caution">
    <text evidence="1">The sequence shown here is derived from an EMBL/GenBank/DDBJ whole genome shotgun (WGS) entry which is preliminary data.</text>
</comment>
<dbReference type="Proteomes" id="UP000179524">
    <property type="component" value="Unassembled WGS sequence"/>
</dbReference>
<sequence>MIKDRGNIKWTSMMLPEHVTMLRELKESSNYKYKPVLDEQQLEELNGIICYAIDTKTPVRITYFRDYDFKNVIGVIRHFDIALQSIRIVNEENFYLKLAIKDIINAKIIE</sequence>
<reference evidence="1 2" key="1">
    <citation type="submission" date="2016-10" db="EMBL/GenBank/DDBJ databases">
        <title>Draft genome sequences of four alkaliphilic bacteria belonging to the Anaerobacillus genus.</title>
        <authorList>
            <person name="Bassil N.M."/>
            <person name="Lloyd J.R."/>
        </authorList>
    </citation>
    <scope>NUCLEOTIDE SEQUENCE [LARGE SCALE GENOMIC DNA]</scope>
    <source>
        <strain evidence="1 2">DSM 18345</strain>
    </source>
</reference>
<gene>
    <name evidence="1" type="ORF">BKP37_12975</name>
</gene>
<organism evidence="1 2">
    <name type="scientific">Anaerobacillus alkalilacustris</name>
    <dbReference type="NCBI Taxonomy" id="393763"/>
    <lineage>
        <taxon>Bacteria</taxon>
        <taxon>Bacillati</taxon>
        <taxon>Bacillota</taxon>
        <taxon>Bacilli</taxon>
        <taxon>Bacillales</taxon>
        <taxon>Bacillaceae</taxon>
        <taxon>Anaerobacillus</taxon>
    </lineage>
</organism>
<dbReference type="PANTHER" id="PTHR40051:SF1">
    <property type="entry name" value="YOLD-LIKE FAMILY PROTEIN"/>
    <property type="match status" value="1"/>
</dbReference>
<protein>
    <recommendedName>
        <fullName evidence="3">YolD-like family protein</fullName>
    </recommendedName>
</protein>
<dbReference type="AlphaFoldDB" id="A0A1S2LJL0"/>
<evidence type="ECO:0000313" key="2">
    <source>
        <dbReference type="Proteomes" id="UP000179524"/>
    </source>
</evidence>
<dbReference type="PANTHER" id="PTHR40051">
    <property type="entry name" value="IG HYPOTHETICAL 15966"/>
    <property type="match status" value="1"/>
</dbReference>
<dbReference type="Pfam" id="PF08863">
    <property type="entry name" value="YolD"/>
    <property type="match status" value="1"/>
</dbReference>
<evidence type="ECO:0008006" key="3">
    <source>
        <dbReference type="Google" id="ProtNLM"/>
    </source>
</evidence>
<accession>A0A1S2LJL0</accession>
<name>A0A1S2LJL0_9BACI</name>
<keyword evidence="2" id="KW-1185">Reference proteome</keyword>